<dbReference type="OrthoDB" id="1668230at2759"/>
<feature type="compositionally biased region" description="Basic and acidic residues" evidence="1">
    <location>
        <begin position="1"/>
        <end position="12"/>
    </location>
</feature>
<evidence type="ECO:0000313" key="2">
    <source>
        <dbReference type="EMBL" id="KIM38802.1"/>
    </source>
</evidence>
<evidence type="ECO:0000256" key="1">
    <source>
        <dbReference type="SAM" id="MobiDB-lite"/>
    </source>
</evidence>
<gene>
    <name evidence="2" type="ORF">M413DRAFT_237606</name>
</gene>
<accession>A0A0C2YCQ9</accession>
<proteinExistence type="predicted"/>
<dbReference type="EMBL" id="KN831788">
    <property type="protein sequence ID" value="KIM38802.1"/>
    <property type="molecule type" value="Genomic_DNA"/>
</dbReference>
<reference evidence="2 3" key="1">
    <citation type="submission" date="2014-04" db="EMBL/GenBank/DDBJ databases">
        <authorList>
            <consortium name="DOE Joint Genome Institute"/>
            <person name="Kuo A."/>
            <person name="Gay G."/>
            <person name="Dore J."/>
            <person name="Kohler A."/>
            <person name="Nagy L.G."/>
            <person name="Floudas D."/>
            <person name="Copeland A."/>
            <person name="Barry K.W."/>
            <person name="Cichocki N."/>
            <person name="Veneault-Fourrey C."/>
            <person name="LaButti K."/>
            <person name="Lindquist E.A."/>
            <person name="Lipzen A."/>
            <person name="Lundell T."/>
            <person name="Morin E."/>
            <person name="Murat C."/>
            <person name="Sun H."/>
            <person name="Tunlid A."/>
            <person name="Henrissat B."/>
            <person name="Grigoriev I.V."/>
            <person name="Hibbett D.S."/>
            <person name="Martin F."/>
            <person name="Nordberg H.P."/>
            <person name="Cantor M.N."/>
            <person name="Hua S.X."/>
        </authorList>
    </citation>
    <scope>NUCLEOTIDE SEQUENCE [LARGE SCALE GENOMIC DNA]</scope>
    <source>
        <strain evidence="3">h7</strain>
    </source>
</reference>
<reference evidence="3" key="2">
    <citation type="submission" date="2015-01" db="EMBL/GenBank/DDBJ databases">
        <title>Evolutionary Origins and Diversification of the Mycorrhizal Mutualists.</title>
        <authorList>
            <consortium name="DOE Joint Genome Institute"/>
            <consortium name="Mycorrhizal Genomics Consortium"/>
            <person name="Kohler A."/>
            <person name="Kuo A."/>
            <person name="Nagy L.G."/>
            <person name="Floudas D."/>
            <person name="Copeland A."/>
            <person name="Barry K.W."/>
            <person name="Cichocki N."/>
            <person name="Veneault-Fourrey C."/>
            <person name="LaButti K."/>
            <person name="Lindquist E.A."/>
            <person name="Lipzen A."/>
            <person name="Lundell T."/>
            <person name="Morin E."/>
            <person name="Murat C."/>
            <person name="Riley R."/>
            <person name="Ohm R."/>
            <person name="Sun H."/>
            <person name="Tunlid A."/>
            <person name="Henrissat B."/>
            <person name="Grigoriev I.V."/>
            <person name="Hibbett D.S."/>
            <person name="Martin F."/>
        </authorList>
    </citation>
    <scope>NUCLEOTIDE SEQUENCE [LARGE SCALE GENOMIC DNA]</scope>
    <source>
        <strain evidence="3">h7</strain>
    </source>
</reference>
<protein>
    <submittedName>
        <fullName evidence="2">Uncharacterized protein</fullName>
    </submittedName>
</protein>
<name>A0A0C2YCQ9_HEBCY</name>
<sequence length="632" mass="70427">MESTDKEIEPRNGDVAVDPPTTRLDTTLLFPGPKQAEWDIMYYALGLKGRGSPIHTPDPPNAQPIEYRKEGFSIGDVILLDSRGGVDFHFNTCVSADSPFNGRPGYIPEGFSPLFPPLDLANIHEHVPFKGHTVLDGRSTRRYQIQGRVPGTVFDAVAEQMAILTIPEGVKSRDVIDVSCFRKYIAANAISWYKFMNEVHDRYATNGDLRLVVGWDRCSSWSRVTTSTVTVHIPHDNTANTRSFAQFSVGANAGGTGVLQSDMDGRPVLDPDGAADVVYQNQSVFLRTLNISVCDNIWCKLAEDFRPYVEPYKKIPDGIPFTWRSESMEMHPANGINKLLLKQKPHAKFAITEDNDWISVFKPDDPCLPAANEFLSRILEVYNICEEDDIVFLEYKPEVLYRNYLKHDHDISFTLPLWSPTIVAVGAVGYLSRDDGKFITLFNARAPGDSTVRGIPSLPALRTKIAPNSEKKTKRTAFDLLFGFLNLGRKSGPPQRVTFPLKAGEKAAHIYTGPTRHRRFEADDSPMEWLKSNTAKIIEIYGADHNITSEDLALITGTLDAHDYALFVSACHREGSVAFEVDVNPRSGQPWGAFLPANNGQFNSKVSRHRGPWETVLVSCLRVTSTAVILSR</sequence>
<dbReference type="HOGENOM" id="CLU_432804_0_0_1"/>
<keyword evidence="3" id="KW-1185">Reference proteome</keyword>
<organism evidence="2 3">
    <name type="scientific">Hebeloma cylindrosporum</name>
    <dbReference type="NCBI Taxonomy" id="76867"/>
    <lineage>
        <taxon>Eukaryota</taxon>
        <taxon>Fungi</taxon>
        <taxon>Dikarya</taxon>
        <taxon>Basidiomycota</taxon>
        <taxon>Agaricomycotina</taxon>
        <taxon>Agaricomycetes</taxon>
        <taxon>Agaricomycetidae</taxon>
        <taxon>Agaricales</taxon>
        <taxon>Agaricineae</taxon>
        <taxon>Hymenogastraceae</taxon>
        <taxon>Hebeloma</taxon>
    </lineage>
</organism>
<dbReference type="AlphaFoldDB" id="A0A0C2YCQ9"/>
<evidence type="ECO:0000313" key="3">
    <source>
        <dbReference type="Proteomes" id="UP000053424"/>
    </source>
</evidence>
<dbReference type="Proteomes" id="UP000053424">
    <property type="component" value="Unassembled WGS sequence"/>
</dbReference>
<feature type="region of interest" description="Disordered" evidence="1">
    <location>
        <begin position="1"/>
        <end position="20"/>
    </location>
</feature>